<organism evidence="2">
    <name type="scientific">Cacopsylla melanoneura</name>
    <dbReference type="NCBI Taxonomy" id="428564"/>
    <lineage>
        <taxon>Eukaryota</taxon>
        <taxon>Metazoa</taxon>
        <taxon>Ecdysozoa</taxon>
        <taxon>Arthropoda</taxon>
        <taxon>Hexapoda</taxon>
        <taxon>Insecta</taxon>
        <taxon>Pterygota</taxon>
        <taxon>Neoptera</taxon>
        <taxon>Paraneoptera</taxon>
        <taxon>Hemiptera</taxon>
        <taxon>Sternorrhyncha</taxon>
        <taxon>Psylloidea</taxon>
        <taxon>Psyllidae</taxon>
        <taxon>Psyllinae</taxon>
        <taxon>Cacopsylla</taxon>
    </lineage>
</organism>
<evidence type="ECO:0000313" key="2">
    <source>
        <dbReference type="EMBL" id="CAG6694482.1"/>
    </source>
</evidence>
<sequence length="183" mass="21222">MTMCPFEMFFLAPSFMVLPPPSYLHHCPPRFLLLSLLSDFVILILPSSCAVLHAMLYVRNYSLISCIYCFVFSAVGMFVANSTAVSSLECLRLLKLIMLQCASHFMLSREFMRIFKRYMHEHYFHDIGGDTGISNSTLYQVNQQTCKECHTRANWQCPAWLRFQVYCLQAELFGSFRFCCCHS</sequence>
<dbReference type="AlphaFoldDB" id="A0A8D8U1X7"/>
<evidence type="ECO:0000256" key="1">
    <source>
        <dbReference type="SAM" id="Phobius"/>
    </source>
</evidence>
<reference evidence="2" key="1">
    <citation type="submission" date="2021-05" db="EMBL/GenBank/DDBJ databases">
        <authorList>
            <person name="Alioto T."/>
            <person name="Alioto T."/>
            <person name="Gomez Garrido J."/>
        </authorList>
    </citation>
    <scope>NUCLEOTIDE SEQUENCE</scope>
</reference>
<proteinExistence type="predicted"/>
<name>A0A8D8U1X7_9HEMI</name>
<keyword evidence="1" id="KW-0812">Transmembrane</keyword>
<protein>
    <submittedName>
        <fullName evidence="2">Uncharacterized protein</fullName>
    </submittedName>
</protein>
<dbReference type="EMBL" id="HBUF01318543">
    <property type="protein sequence ID" value="CAG6694482.1"/>
    <property type="molecule type" value="Transcribed_RNA"/>
</dbReference>
<feature type="transmembrane region" description="Helical" evidence="1">
    <location>
        <begin position="40"/>
        <end position="58"/>
    </location>
</feature>
<keyword evidence="1" id="KW-0472">Membrane</keyword>
<accession>A0A8D8U1X7</accession>
<keyword evidence="1" id="KW-1133">Transmembrane helix</keyword>
<feature type="transmembrane region" description="Helical" evidence="1">
    <location>
        <begin position="65"/>
        <end position="85"/>
    </location>
</feature>